<sequence>MSNLNSEHKIQLVVTGGTIDSFYDTDKCTTVCHDETAIPDFLAKFAGITEQECELFSACMKDSREITDEDIQAVSNAIINSNCSRHIVTHGTFTLFDSARKLMAMLPEEHGQTIVFTGAMWPLVGFSPNDAGFNLGSAFVAARLAAPGIYIAFNGKLYLPTDQEGLH</sequence>
<evidence type="ECO:0000313" key="4">
    <source>
        <dbReference type="Proteomes" id="UP000186905"/>
    </source>
</evidence>
<comment type="caution">
    <text evidence="3">The sequence shown here is derived from an EMBL/GenBank/DDBJ whole genome shotgun (WGS) entry which is preliminary data.</text>
</comment>
<dbReference type="InterPro" id="IPR036152">
    <property type="entry name" value="Asp/glu_Ase-like_sf"/>
</dbReference>
<feature type="active site" description="O-isoaspartyl threonine intermediate" evidence="1">
    <location>
        <position position="18"/>
    </location>
</feature>
<dbReference type="SUPFAM" id="SSF53774">
    <property type="entry name" value="Glutaminase/Asparaginase"/>
    <property type="match status" value="1"/>
</dbReference>
<dbReference type="InterPro" id="IPR006034">
    <property type="entry name" value="Asparaginase/glutaminase-like"/>
</dbReference>
<dbReference type="GO" id="GO:0004067">
    <property type="term" value="F:asparaginase activity"/>
    <property type="evidence" value="ECO:0007669"/>
    <property type="project" value="UniProtKB-UniRule"/>
</dbReference>
<organism evidence="3 4">
    <name type="scientific">Photobacterium proteolyticum</name>
    <dbReference type="NCBI Taxonomy" id="1903952"/>
    <lineage>
        <taxon>Bacteria</taxon>
        <taxon>Pseudomonadati</taxon>
        <taxon>Pseudomonadota</taxon>
        <taxon>Gammaproteobacteria</taxon>
        <taxon>Vibrionales</taxon>
        <taxon>Vibrionaceae</taxon>
        <taxon>Photobacterium</taxon>
    </lineage>
</organism>
<dbReference type="PIRSF" id="PIRSF001220">
    <property type="entry name" value="L-ASNase_gatD"/>
    <property type="match status" value="1"/>
</dbReference>
<dbReference type="InterPro" id="IPR027474">
    <property type="entry name" value="L-asparaginase_N"/>
</dbReference>
<proteinExistence type="predicted"/>
<dbReference type="Pfam" id="PF00710">
    <property type="entry name" value="Asparaginase"/>
    <property type="match status" value="1"/>
</dbReference>
<dbReference type="PROSITE" id="PS51732">
    <property type="entry name" value="ASN_GLN_ASE_3"/>
    <property type="match status" value="1"/>
</dbReference>
<keyword evidence="4" id="KW-1185">Reference proteome</keyword>
<accession>A0A1Q9GEC7</accession>
<dbReference type="Proteomes" id="UP000186905">
    <property type="component" value="Unassembled WGS sequence"/>
</dbReference>
<reference evidence="3 4" key="1">
    <citation type="submission" date="2016-09" db="EMBL/GenBank/DDBJ databases">
        <title>Photobacterium proteolyticum sp. nov. a protease producing bacterium isolated from ocean sediments of Laizhou Bay.</title>
        <authorList>
            <person name="Li Y."/>
        </authorList>
    </citation>
    <scope>NUCLEOTIDE SEQUENCE [LARGE SCALE GENOMIC DNA]</scope>
    <source>
        <strain evidence="3 4">13-12</strain>
    </source>
</reference>
<gene>
    <name evidence="3" type="ORF">BIT28_05980</name>
</gene>
<dbReference type="RefSeq" id="WP_075766756.1">
    <property type="nucleotide sequence ID" value="NZ_MJIL01000090.1"/>
</dbReference>
<evidence type="ECO:0000313" key="3">
    <source>
        <dbReference type="EMBL" id="OLQ72742.1"/>
    </source>
</evidence>
<name>A0A1Q9GEC7_9GAMM</name>
<evidence type="ECO:0000256" key="1">
    <source>
        <dbReference type="PIRSR" id="PIRSR001220-1"/>
    </source>
</evidence>
<dbReference type="AlphaFoldDB" id="A0A1Q9GEC7"/>
<dbReference type="PIRSF" id="PIRSF500176">
    <property type="entry name" value="L_ASNase"/>
    <property type="match status" value="1"/>
</dbReference>
<dbReference type="EMBL" id="MJIL01000090">
    <property type="protein sequence ID" value="OLQ72742.1"/>
    <property type="molecule type" value="Genomic_DNA"/>
</dbReference>
<feature type="domain" description="L-asparaginase N-terminal" evidence="2">
    <location>
        <begin position="9"/>
        <end position="161"/>
    </location>
</feature>
<dbReference type="OrthoDB" id="9788068at2"/>
<evidence type="ECO:0000259" key="2">
    <source>
        <dbReference type="Pfam" id="PF00710"/>
    </source>
</evidence>
<protein>
    <submittedName>
        <fullName evidence="3">Asparaginase</fullName>
    </submittedName>
</protein>
<dbReference type="InterPro" id="IPR037152">
    <property type="entry name" value="L-asparaginase_N_sf"/>
</dbReference>
<dbReference type="STRING" id="1903952.BIT28_05980"/>
<dbReference type="Gene3D" id="3.40.50.1170">
    <property type="entry name" value="L-asparaginase, N-terminal domain"/>
    <property type="match status" value="1"/>
</dbReference>